<keyword evidence="6" id="KW-1185">Reference proteome</keyword>
<dbReference type="InterPro" id="IPR027039">
    <property type="entry name" value="Crtac1"/>
</dbReference>
<proteinExistence type="predicted"/>
<accession>A0A1W1ZW23</accession>
<evidence type="ECO:0000313" key="5">
    <source>
        <dbReference type="EMBL" id="SMC52614.1"/>
    </source>
</evidence>
<evidence type="ECO:0000313" key="6">
    <source>
        <dbReference type="Proteomes" id="UP000192393"/>
    </source>
</evidence>
<sequence length="534" mass="58643">MKNFYLLLMFASFSLNGQITFTSQNVPADGTYKMCVVDMNGDFLDDIVSVSSNKIHVLFQNEDGTFTSQNFPTSNVLYLPGWSLAAGDFNGDGYNDLLYGSSQGVTFMLTQVNGMNVSYSTHAGNQYVFAQRSNFIDIDNDGNLDAYVCHDTEPSVYYTNENNSPVFHQGGLGDYPSGGHYGSIWIDYNNDGKQDLYIAKCGGEEERRRNELYRNNGNGTFTNVAGEANLDSTSEQWSSAWGDFNNDGWMDVFNGKNAQMGGQGSHELMVNNGDGTFTNVTAGSGFDIYNGTSREHFTYDFNNDGYLDIAGNGNKIFINNGDMTFTPINAPFSDASIGDLNNDGFLDAYAFGWVYYNSGNSNNWLKINTIGTESNLNGIGARVELYSELGMQIRDVRSGEGFSFMSTLNTHFGIGTDAEIDKVIVRWPSGIVDTIENPEINSTLVIVEGESILGVNDTAAEKISIYPNPVKDILYVQGKSLNGSNVEIFHLTGSLVLKSKLTDNKVNVSNLAKGIYVISVENQGKKTTMKFIKQ</sequence>
<dbReference type="Proteomes" id="UP000192393">
    <property type="component" value="Unassembled WGS sequence"/>
</dbReference>
<feature type="chain" id="PRO_5012303358" evidence="2">
    <location>
        <begin position="18"/>
        <end position="534"/>
    </location>
</feature>
<organism evidence="5 6">
    <name type="scientific">Moheibacter sediminis</name>
    <dbReference type="NCBI Taxonomy" id="1434700"/>
    <lineage>
        <taxon>Bacteria</taxon>
        <taxon>Pseudomonadati</taxon>
        <taxon>Bacteroidota</taxon>
        <taxon>Flavobacteriia</taxon>
        <taxon>Flavobacteriales</taxon>
        <taxon>Weeksellaceae</taxon>
        <taxon>Moheibacter</taxon>
    </lineage>
</organism>
<dbReference type="Pfam" id="PF18962">
    <property type="entry name" value="Por_Secre_tail"/>
    <property type="match status" value="1"/>
</dbReference>
<dbReference type="RefSeq" id="WP_084016855.1">
    <property type="nucleotide sequence ID" value="NZ_FWXS01000003.1"/>
</dbReference>
<dbReference type="InterPro" id="IPR026444">
    <property type="entry name" value="Secre_tail"/>
</dbReference>
<dbReference type="AlphaFoldDB" id="A0A1W1ZW23"/>
<dbReference type="NCBIfam" id="TIGR04183">
    <property type="entry name" value="Por_Secre_tail"/>
    <property type="match status" value="1"/>
</dbReference>
<dbReference type="Gene3D" id="2.130.10.130">
    <property type="entry name" value="Integrin alpha, N-terminal"/>
    <property type="match status" value="2"/>
</dbReference>
<reference evidence="5 6" key="1">
    <citation type="submission" date="2017-04" db="EMBL/GenBank/DDBJ databases">
        <authorList>
            <person name="Afonso C.L."/>
            <person name="Miller P.J."/>
            <person name="Scott M.A."/>
            <person name="Spackman E."/>
            <person name="Goraichik I."/>
            <person name="Dimitrov K.M."/>
            <person name="Suarez D.L."/>
            <person name="Swayne D.E."/>
        </authorList>
    </citation>
    <scope>NUCLEOTIDE SEQUENCE [LARGE SCALE GENOMIC DNA]</scope>
    <source>
        <strain evidence="5 6">CGMCC 1.12708</strain>
    </source>
</reference>
<dbReference type="Pfam" id="PF13517">
    <property type="entry name" value="FG-GAP_3"/>
    <property type="match status" value="3"/>
</dbReference>
<dbReference type="SUPFAM" id="SSF69318">
    <property type="entry name" value="Integrin alpha N-terminal domain"/>
    <property type="match status" value="2"/>
</dbReference>
<evidence type="ECO:0000256" key="2">
    <source>
        <dbReference type="SAM" id="SignalP"/>
    </source>
</evidence>
<protein>
    <submittedName>
        <fullName evidence="5">Por secretion system C-terminal sorting domain-containing protein</fullName>
    </submittedName>
</protein>
<name>A0A1W1ZW23_9FLAO</name>
<evidence type="ECO:0000259" key="4">
    <source>
        <dbReference type="Pfam" id="PF18962"/>
    </source>
</evidence>
<evidence type="ECO:0000256" key="1">
    <source>
        <dbReference type="ARBA" id="ARBA00022729"/>
    </source>
</evidence>
<feature type="domain" description="ASPIC/UnbV" evidence="3">
    <location>
        <begin position="378"/>
        <end position="444"/>
    </location>
</feature>
<dbReference type="EMBL" id="FWXS01000003">
    <property type="protein sequence ID" value="SMC52614.1"/>
    <property type="molecule type" value="Genomic_DNA"/>
</dbReference>
<dbReference type="PANTHER" id="PTHR16026:SF0">
    <property type="entry name" value="CARTILAGE ACIDIC PROTEIN 1"/>
    <property type="match status" value="1"/>
</dbReference>
<feature type="domain" description="Secretion system C-terminal sorting" evidence="4">
    <location>
        <begin position="465"/>
        <end position="532"/>
    </location>
</feature>
<dbReference type="InterPro" id="IPR011519">
    <property type="entry name" value="UnbV_ASPIC"/>
</dbReference>
<dbReference type="OrthoDB" id="9816120at2"/>
<evidence type="ECO:0000259" key="3">
    <source>
        <dbReference type="Pfam" id="PF07593"/>
    </source>
</evidence>
<keyword evidence="1 2" id="KW-0732">Signal</keyword>
<dbReference type="InterPro" id="IPR013517">
    <property type="entry name" value="FG-GAP"/>
</dbReference>
<dbReference type="Pfam" id="PF07593">
    <property type="entry name" value="UnbV_ASPIC"/>
    <property type="match status" value="1"/>
</dbReference>
<dbReference type="STRING" id="1434700.SAMN06296427_103279"/>
<dbReference type="InterPro" id="IPR028994">
    <property type="entry name" value="Integrin_alpha_N"/>
</dbReference>
<gene>
    <name evidence="5" type="ORF">SAMN06296427_103279</name>
</gene>
<feature type="signal peptide" evidence="2">
    <location>
        <begin position="1"/>
        <end position="17"/>
    </location>
</feature>
<dbReference type="PANTHER" id="PTHR16026">
    <property type="entry name" value="CARTILAGE ACIDIC PROTEIN 1"/>
    <property type="match status" value="1"/>
</dbReference>